<name>A0A0L7KNP0_OPEBR</name>
<evidence type="ECO:0000313" key="2">
    <source>
        <dbReference type="Proteomes" id="UP000037510"/>
    </source>
</evidence>
<protein>
    <submittedName>
        <fullName evidence="1">Ankyrin repeat and LEM domain-containing protein</fullName>
    </submittedName>
</protein>
<dbReference type="CDD" id="cd10454">
    <property type="entry name" value="GIY-YIG_COG3680_Meta"/>
    <property type="match status" value="1"/>
</dbReference>
<dbReference type="PANTHER" id="PTHR46427">
    <property type="entry name" value="ANKYRIN REPEAT AND LEM DOMAIN-CONTAINING PROTEIN 1"/>
    <property type="match status" value="1"/>
</dbReference>
<dbReference type="GO" id="GO:0004520">
    <property type="term" value="F:DNA endonuclease activity"/>
    <property type="evidence" value="ECO:0007669"/>
    <property type="project" value="TreeGrafter"/>
</dbReference>
<dbReference type="EMBL" id="JTDY01008226">
    <property type="protein sequence ID" value="KOB64671.1"/>
    <property type="molecule type" value="Genomic_DNA"/>
</dbReference>
<feature type="non-terminal residue" evidence="1">
    <location>
        <position position="1"/>
    </location>
</feature>
<feature type="non-terminal residue" evidence="1">
    <location>
        <position position="583"/>
    </location>
</feature>
<accession>A0A0L7KNP0</accession>
<dbReference type="AlphaFoldDB" id="A0A0L7KNP0"/>
<keyword evidence="2" id="KW-1185">Reference proteome</keyword>
<gene>
    <name evidence="1" type="ORF">OBRU01_19633</name>
</gene>
<comment type="caution">
    <text evidence="1">The sequence shown here is derived from an EMBL/GenBank/DDBJ whole genome shotgun (WGS) entry which is preliminary data.</text>
</comment>
<organism evidence="1 2">
    <name type="scientific">Operophtera brumata</name>
    <name type="common">Winter moth</name>
    <name type="synonym">Phalaena brumata</name>
    <dbReference type="NCBI Taxonomy" id="104452"/>
    <lineage>
        <taxon>Eukaryota</taxon>
        <taxon>Metazoa</taxon>
        <taxon>Ecdysozoa</taxon>
        <taxon>Arthropoda</taxon>
        <taxon>Hexapoda</taxon>
        <taxon>Insecta</taxon>
        <taxon>Pterygota</taxon>
        <taxon>Neoptera</taxon>
        <taxon>Endopterygota</taxon>
        <taxon>Lepidoptera</taxon>
        <taxon>Glossata</taxon>
        <taxon>Ditrysia</taxon>
        <taxon>Geometroidea</taxon>
        <taxon>Geometridae</taxon>
        <taxon>Larentiinae</taxon>
        <taxon>Operophtera</taxon>
    </lineage>
</organism>
<dbReference type="GO" id="GO:0000724">
    <property type="term" value="P:double-strand break repair via homologous recombination"/>
    <property type="evidence" value="ECO:0007669"/>
    <property type="project" value="TreeGrafter"/>
</dbReference>
<evidence type="ECO:0000313" key="1">
    <source>
        <dbReference type="EMBL" id="KOB64671.1"/>
    </source>
</evidence>
<proteinExistence type="predicted"/>
<dbReference type="STRING" id="104452.A0A0L7KNP0"/>
<dbReference type="GO" id="GO:0005737">
    <property type="term" value="C:cytoplasm"/>
    <property type="evidence" value="ECO:0007669"/>
    <property type="project" value="TreeGrafter"/>
</dbReference>
<dbReference type="InterPro" id="IPR034998">
    <property type="entry name" value="ANKLE1"/>
</dbReference>
<dbReference type="Pfam" id="PF22945">
    <property type="entry name" value="LEM-3_GIY-YIG"/>
    <property type="match status" value="1"/>
</dbReference>
<dbReference type="PANTHER" id="PTHR46427:SF1">
    <property type="entry name" value="ANKYRIN REPEAT AND LEM DOMAIN-CONTAINING PROTEIN 1"/>
    <property type="match status" value="1"/>
</dbReference>
<dbReference type="GO" id="GO:0000712">
    <property type="term" value="P:resolution of meiotic recombination intermediates"/>
    <property type="evidence" value="ECO:0007669"/>
    <property type="project" value="TreeGrafter"/>
</dbReference>
<reference evidence="1 2" key="1">
    <citation type="journal article" date="2015" name="Genome Biol. Evol.">
        <title>The genome of winter moth (Operophtera brumata) provides a genomic perspective on sexual dimorphism and phenology.</title>
        <authorList>
            <person name="Derks M.F."/>
            <person name="Smit S."/>
            <person name="Salis L."/>
            <person name="Schijlen E."/>
            <person name="Bossers A."/>
            <person name="Mateman C."/>
            <person name="Pijl A.S."/>
            <person name="de Ridder D."/>
            <person name="Groenen M.A."/>
            <person name="Visser M.E."/>
            <person name="Megens H.J."/>
        </authorList>
    </citation>
    <scope>NUCLEOTIDE SEQUENCE [LARGE SCALE GENOMIC DNA]</scope>
    <source>
        <strain evidence="1">WM2013NL</strain>
        <tissue evidence="1">Head and thorax</tissue>
    </source>
</reference>
<dbReference type="Proteomes" id="UP000037510">
    <property type="component" value="Unassembled WGS sequence"/>
</dbReference>
<dbReference type="GO" id="GO:0005654">
    <property type="term" value="C:nucleoplasm"/>
    <property type="evidence" value="ECO:0007669"/>
    <property type="project" value="TreeGrafter"/>
</dbReference>
<sequence>MMCRVGFRRAYRPKQCVSSNTENNSRSVCETAMSLHYYGPKKCNQTIPAEDKQRLRDCLDRRAWNWLSSGSIIPRSPTGFFIINPINPEKVSDLYRIKKLLSTPEDGIAETGTLDNVDFSNAVVLFLAATPTHINTIIPCKGISVLHLAVDKIVVTTDEVVAEYELINQEATANTTYRKSEIVRNWCENNSLVVNKLYPTILGETCFNPSILAETCLLENESEPWDENITLDLTTDTFKTCLSKRAEVEISGIHPLEATSKCTCDNNIRQSVYENFSIAGSPKLISHKNYNSKCSLRSKFVNHKIKLINDSLISSDRSFDNRLTHYHNKLTVEEYKKTNGKLSDEFNKQKIDEYHRTNGKFYKAMAVVQNSGVSSNYSGGSIVIASVHEEYKYQDRAEGVLLIEKRLLVSPVILELKKSLRSEVWMDNLTPYIELDKKVRADFTDPNKNWREGKSKTSFTYLLLDPRTTDNLPAKQSHTKIELWLTFVNSIFYVGKALTLWKSGFTTSNDKKIQHILDIWRSKVGVVCLHIFQNVIPAEAYTYEAAMIDVIGLSTLKNLKCGTYYGVAASWPLKERRMLGLYL</sequence>